<feature type="transmembrane region" description="Helical" evidence="6">
    <location>
        <begin position="6"/>
        <end position="25"/>
    </location>
</feature>
<evidence type="ECO:0000313" key="7">
    <source>
        <dbReference type="EMBL" id="KAJ5166223.1"/>
    </source>
</evidence>
<gene>
    <name evidence="7" type="ORF">N7482_005004</name>
</gene>
<evidence type="ECO:0000256" key="6">
    <source>
        <dbReference type="SAM" id="Phobius"/>
    </source>
</evidence>
<name>A0A9W9LN16_9EURO</name>
<comment type="subcellular location">
    <subcellularLocation>
        <location evidence="1">Endomembrane system</location>
        <topology evidence="1">Multi-pass membrane protein</topology>
    </subcellularLocation>
</comment>
<keyword evidence="3 6" id="KW-0812">Transmembrane</keyword>
<evidence type="ECO:0000256" key="3">
    <source>
        <dbReference type="ARBA" id="ARBA00022692"/>
    </source>
</evidence>
<proteinExistence type="predicted"/>
<dbReference type="GO" id="GO:0005886">
    <property type="term" value="C:plasma membrane"/>
    <property type="evidence" value="ECO:0007669"/>
    <property type="project" value="TreeGrafter"/>
</dbReference>
<reference evidence="7" key="1">
    <citation type="submission" date="2022-11" db="EMBL/GenBank/DDBJ databases">
        <authorList>
            <person name="Petersen C."/>
        </authorList>
    </citation>
    <scope>NUCLEOTIDE SEQUENCE</scope>
    <source>
        <strain evidence="7">IBT 26290</strain>
    </source>
</reference>
<dbReference type="GO" id="GO:0022857">
    <property type="term" value="F:transmembrane transporter activity"/>
    <property type="evidence" value="ECO:0007669"/>
    <property type="project" value="TreeGrafter"/>
</dbReference>
<evidence type="ECO:0000256" key="4">
    <source>
        <dbReference type="ARBA" id="ARBA00022989"/>
    </source>
</evidence>
<keyword evidence="4 6" id="KW-1133">Transmembrane helix</keyword>
<feature type="transmembrane region" description="Helical" evidence="6">
    <location>
        <begin position="65"/>
        <end position="85"/>
    </location>
</feature>
<dbReference type="PANTHER" id="PTHR23501:SF191">
    <property type="entry name" value="VACUOLAR BASIC AMINO ACID TRANSPORTER 4"/>
    <property type="match status" value="1"/>
</dbReference>
<evidence type="ECO:0000256" key="5">
    <source>
        <dbReference type="ARBA" id="ARBA00023136"/>
    </source>
</evidence>
<accession>A0A9W9LN16</accession>
<sequence length="225" mass="24199">MILTATSVTMLTGFSFFLVVINMPLRFQIVNQKSPSGAGLSMLPLLSESGLGSFTSSFFLRQRNLTFQCLVFASGLVLLGCGLMTTLSDQIAIELKCYAYQVILALGVGMIMSATNSLSVQCIDTLQPSRKVLSPKHACSEEASVSLLQTRYSNNLQGVLSPYEINALQVSTSILDSLSPTELQSVRAAFSTAYDQSLKVCVCVQAFALLAVFCGTQKKPIALRA</sequence>
<dbReference type="Proteomes" id="UP001149163">
    <property type="component" value="Unassembled WGS sequence"/>
</dbReference>
<keyword evidence="5 6" id="KW-0472">Membrane</keyword>
<reference evidence="7" key="2">
    <citation type="journal article" date="2023" name="IMA Fungus">
        <title>Comparative genomic study of the Penicillium genus elucidates a diverse pangenome and 15 lateral gene transfer events.</title>
        <authorList>
            <person name="Petersen C."/>
            <person name="Sorensen T."/>
            <person name="Nielsen M.R."/>
            <person name="Sondergaard T.E."/>
            <person name="Sorensen J.L."/>
            <person name="Fitzpatrick D.A."/>
            <person name="Frisvad J.C."/>
            <person name="Nielsen K.L."/>
        </authorList>
    </citation>
    <scope>NUCLEOTIDE SEQUENCE</scope>
    <source>
        <strain evidence="7">IBT 26290</strain>
    </source>
</reference>
<dbReference type="GeneID" id="81426305"/>
<dbReference type="PANTHER" id="PTHR23501">
    <property type="entry name" value="MAJOR FACILITATOR SUPERFAMILY"/>
    <property type="match status" value="1"/>
</dbReference>
<feature type="transmembrane region" description="Helical" evidence="6">
    <location>
        <begin position="97"/>
        <end position="115"/>
    </location>
</feature>
<dbReference type="AlphaFoldDB" id="A0A9W9LN16"/>
<dbReference type="EMBL" id="JAPQKN010000003">
    <property type="protein sequence ID" value="KAJ5166223.1"/>
    <property type="molecule type" value="Genomic_DNA"/>
</dbReference>
<dbReference type="RefSeq" id="XP_056542684.1">
    <property type="nucleotide sequence ID" value="XM_056687129.1"/>
</dbReference>
<keyword evidence="8" id="KW-1185">Reference proteome</keyword>
<evidence type="ECO:0000256" key="2">
    <source>
        <dbReference type="ARBA" id="ARBA00022448"/>
    </source>
</evidence>
<dbReference type="GO" id="GO:0012505">
    <property type="term" value="C:endomembrane system"/>
    <property type="evidence" value="ECO:0007669"/>
    <property type="project" value="UniProtKB-SubCell"/>
</dbReference>
<evidence type="ECO:0000256" key="1">
    <source>
        <dbReference type="ARBA" id="ARBA00004127"/>
    </source>
</evidence>
<protein>
    <submittedName>
        <fullName evidence="7">Uncharacterized protein</fullName>
    </submittedName>
</protein>
<keyword evidence="2" id="KW-0813">Transport</keyword>
<feature type="transmembrane region" description="Helical" evidence="6">
    <location>
        <begin position="37"/>
        <end position="59"/>
    </location>
</feature>
<evidence type="ECO:0000313" key="8">
    <source>
        <dbReference type="Proteomes" id="UP001149163"/>
    </source>
</evidence>
<dbReference type="OrthoDB" id="440553at2759"/>
<comment type="caution">
    <text evidence="7">The sequence shown here is derived from an EMBL/GenBank/DDBJ whole genome shotgun (WGS) entry which is preliminary data.</text>
</comment>
<organism evidence="7 8">
    <name type="scientific">Penicillium canariense</name>
    <dbReference type="NCBI Taxonomy" id="189055"/>
    <lineage>
        <taxon>Eukaryota</taxon>
        <taxon>Fungi</taxon>
        <taxon>Dikarya</taxon>
        <taxon>Ascomycota</taxon>
        <taxon>Pezizomycotina</taxon>
        <taxon>Eurotiomycetes</taxon>
        <taxon>Eurotiomycetidae</taxon>
        <taxon>Eurotiales</taxon>
        <taxon>Aspergillaceae</taxon>
        <taxon>Penicillium</taxon>
    </lineage>
</organism>